<organism evidence="1 2">
    <name type="scientific">Longimicrobium terrae</name>
    <dbReference type="NCBI Taxonomy" id="1639882"/>
    <lineage>
        <taxon>Bacteria</taxon>
        <taxon>Pseudomonadati</taxon>
        <taxon>Gemmatimonadota</taxon>
        <taxon>Longimicrobiia</taxon>
        <taxon>Longimicrobiales</taxon>
        <taxon>Longimicrobiaceae</taxon>
        <taxon>Longimicrobium</taxon>
    </lineage>
</organism>
<sequence length="147" mass="16684">MHALEVEACNAGIPVEEHAEALLHLAMVLLDEHDFWILPEAAARYLEDRGLVTSEQVAASFDESIKPLLDDAEERRRAARLAQDPEARAALAREIRDSLGDLRHTVREPIETYPGVAPSPVVDDFLRLKREELALEEEREARRWAVR</sequence>
<comment type="caution">
    <text evidence="1">The sequence shown here is derived from an EMBL/GenBank/DDBJ whole genome shotgun (WGS) entry which is preliminary data.</text>
</comment>
<keyword evidence="2" id="KW-1185">Reference proteome</keyword>
<dbReference type="EMBL" id="JACHIA010000006">
    <property type="protein sequence ID" value="MBB6070842.1"/>
    <property type="molecule type" value="Genomic_DNA"/>
</dbReference>
<evidence type="ECO:0000313" key="1">
    <source>
        <dbReference type="EMBL" id="MBB6070842.1"/>
    </source>
</evidence>
<evidence type="ECO:0000313" key="2">
    <source>
        <dbReference type="Proteomes" id="UP000582837"/>
    </source>
</evidence>
<name>A0A841GYL2_9BACT</name>
<proteinExistence type="predicted"/>
<reference evidence="1 2" key="1">
    <citation type="submission" date="2020-08" db="EMBL/GenBank/DDBJ databases">
        <title>Genomic Encyclopedia of Type Strains, Phase IV (KMG-IV): sequencing the most valuable type-strain genomes for metagenomic binning, comparative biology and taxonomic classification.</title>
        <authorList>
            <person name="Goeker M."/>
        </authorList>
    </citation>
    <scope>NUCLEOTIDE SEQUENCE [LARGE SCALE GENOMIC DNA]</scope>
    <source>
        <strain evidence="1 2">DSM 29007</strain>
    </source>
</reference>
<protein>
    <submittedName>
        <fullName evidence="1">Uncharacterized protein</fullName>
    </submittedName>
</protein>
<dbReference type="Proteomes" id="UP000582837">
    <property type="component" value="Unassembled WGS sequence"/>
</dbReference>
<dbReference type="AlphaFoldDB" id="A0A841GYL2"/>
<dbReference type="RefSeq" id="WP_170033191.1">
    <property type="nucleotide sequence ID" value="NZ_JABDTL010000001.1"/>
</dbReference>
<gene>
    <name evidence="1" type="ORF">HNQ61_002464</name>
</gene>
<accession>A0A841GYL2</accession>